<dbReference type="EMBL" id="CAJNOT010003963">
    <property type="protein sequence ID" value="CAF1408784.1"/>
    <property type="molecule type" value="Genomic_DNA"/>
</dbReference>
<name>A0A819SU97_9BILA</name>
<dbReference type="Pfam" id="PF03732">
    <property type="entry name" value="Retrotrans_gag"/>
    <property type="match status" value="1"/>
</dbReference>
<keyword evidence="1" id="KW-0862">Zinc</keyword>
<dbReference type="Gene3D" id="4.10.60.10">
    <property type="entry name" value="Zinc finger, CCHC-type"/>
    <property type="match status" value="1"/>
</dbReference>
<evidence type="ECO:0000313" key="6">
    <source>
        <dbReference type="Proteomes" id="UP000663836"/>
    </source>
</evidence>
<evidence type="ECO:0000256" key="2">
    <source>
        <dbReference type="SAM" id="MobiDB-lite"/>
    </source>
</evidence>
<proteinExistence type="predicted"/>
<organism evidence="5 6">
    <name type="scientific">Rotaria sordida</name>
    <dbReference type="NCBI Taxonomy" id="392033"/>
    <lineage>
        <taxon>Eukaryota</taxon>
        <taxon>Metazoa</taxon>
        <taxon>Spiralia</taxon>
        <taxon>Gnathifera</taxon>
        <taxon>Rotifera</taxon>
        <taxon>Eurotatoria</taxon>
        <taxon>Bdelloidea</taxon>
        <taxon>Philodinida</taxon>
        <taxon>Philodinidae</taxon>
        <taxon>Rotaria</taxon>
    </lineage>
</organism>
<dbReference type="PANTHER" id="PTHR33194">
    <property type="entry name" value="ZINC KNUCKLE DOMAINCONTAINING PROTEIN"/>
    <property type="match status" value="1"/>
</dbReference>
<evidence type="ECO:0000259" key="3">
    <source>
        <dbReference type="PROSITE" id="PS50158"/>
    </source>
</evidence>
<dbReference type="EMBL" id="CAJOBD010006659">
    <property type="protein sequence ID" value="CAF4066708.1"/>
    <property type="molecule type" value="Genomic_DNA"/>
</dbReference>
<dbReference type="Proteomes" id="UP000663836">
    <property type="component" value="Unassembled WGS sequence"/>
</dbReference>
<dbReference type="PROSITE" id="PS50158">
    <property type="entry name" value="ZF_CCHC"/>
    <property type="match status" value="1"/>
</dbReference>
<dbReference type="Pfam" id="PF00098">
    <property type="entry name" value="zf-CCHC"/>
    <property type="match status" value="1"/>
</dbReference>
<gene>
    <name evidence="5" type="ORF">JBS370_LOCUS29912</name>
    <name evidence="4" type="ORF">ZHD862_LOCUS33452</name>
</gene>
<dbReference type="GO" id="GO:0003676">
    <property type="term" value="F:nucleic acid binding"/>
    <property type="evidence" value="ECO:0007669"/>
    <property type="project" value="InterPro"/>
</dbReference>
<dbReference type="InterPro" id="IPR005162">
    <property type="entry name" value="Retrotrans_gag_dom"/>
</dbReference>
<dbReference type="GO" id="GO:0008270">
    <property type="term" value="F:zinc ion binding"/>
    <property type="evidence" value="ECO:0007669"/>
    <property type="project" value="UniProtKB-KW"/>
</dbReference>
<keyword evidence="1" id="KW-0863">Zinc-finger</keyword>
<protein>
    <recommendedName>
        <fullName evidence="3">CCHC-type domain-containing protein</fullName>
    </recommendedName>
</protein>
<dbReference type="PANTHER" id="PTHR33194:SF4">
    <property type="entry name" value="CCHC-TYPE DOMAIN-CONTAINING PROTEIN"/>
    <property type="match status" value="1"/>
</dbReference>
<dbReference type="AlphaFoldDB" id="A0A819SU97"/>
<feature type="region of interest" description="Disordered" evidence="2">
    <location>
        <begin position="196"/>
        <end position="237"/>
    </location>
</feature>
<evidence type="ECO:0000313" key="5">
    <source>
        <dbReference type="EMBL" id="CAF4066708.1"/>
    </source>
</evidence>
<dbReference type="InterPro" id="IPR001878">
    <property type="entry name" value="Znf_CCHC"/>
</dbReference>
<dbReference type="InterPro" id="IPR036875">
    <property type="entry name" value="Znf_CCHC_sf"/>
</dbReference>
<evidence type="ECO:0000256" key="1">
    <source>
        <dbReference type="PROSITE-ProRule" id="PRU00047"/>
    </source>
</evidence>
<reference evidence="5" key="1">
    <citation type="submission" date="2021-02" db="EMBL/GenBank/DDBJ databases">
        <authorList>
            <person name="Nowell W R."/>
        </authorList>
    </citation>
    <scope>NUCLEOTIDE SEQUENCE</scope>
</reference>
<keyword evidence="1" id="KW-0479">Metal-binding</keyword>
<dbReference type="Proteomes" id="UP000663864">
    <property type="component" value="Unassembled WGS sequence"/>
</dbReference>
<dbReference type="SMART" id="SM00343">
    <property type="entry name" value="ZnF_C2HC"/>
    <property type="match status" value="1"/>
</dbReference>
<evidence type="ECO:0000313" key="4">
    <source>
        <dbReference type="EMBL" id="CAF1408784.1"/>
    </source>
</evidence>
<dbReference type="SUPFAM" id="SSF57756">
    <property type="entry name" value="Retrovirus zinc finger-like domains"/>
    <property type="match status" value="1"/>
</dbReference>
<accession>A0A819SU97</accession>
<feature type="domain" description="CCHC-type" evidence="3">
    <location>
        <begin position="248"/>
        <end position="263"/>
    </location>
</feature>
<comment type="caution">
    <text evidence="5">The sequence shown here is derived from an EMBL/GenBank/DDBJ whole genome shotgun (WGS) entry which is preliminary data.</text>
</comment>
<sequence>MADEIIKKPTYFRGSQDDVHDWLDKLEQRFTMANWNDEQKLRYISIHLQNDAYRWWMQTSTSIKTWSAFITAITQAFGSTKVQELAFEQLKWYKQTVNQSITQYYDKMIELCKKVDPVMPDSLKLKYLMAGVKESLKTHVALQDPKTTEAFLSSERKIEDVLSLTKTNNELSDNDITIINATGYQNQVRDRATFTRTSNNKFNQKNSRYANASRTRTNSSQNMPVGNNANRQNKTSNYTTLTRRSSICYNCGTPGHYARDCTSSHFQ</sequence>